<dbReference type="OrthoDB" id="9804313at2"/>
<dbReference type="GO" id="GO:0042586">
    <property type="term" value="F:peptide deformylase activity"/>
    <property type="evidence" value="ECO:0007669"/>
    <property type="project" value="UniProtKB-UniRule"/>
</dbReference>
<dbReference type="Proteomes" id="UP000250086">
    <property type="component" value="Unassembled WGS sequence"/>
</dbReference>
<evidence type="ECO:0000313" key="7">
    <source>
        <dbReference type="EMBL" id="SPT69218.1"/>
    </source>
</evidence>
<feature type="binding site" evidence="6">
    <location>
        <position position="142"/>
    </location>
    <ligand>
        <name>Fe cation</name>
        <dbReference type="ChEBI" id="CHEBI:24875"/>
    </ligand>
</feature>
<keyword evidence="2 6" id="KW-0479">Metal-binding</keyword>
<dbReference type="EC" id="3.5.1.88" evidence="6"/>
<dbReference type="SUPFAM" id="SSF56420">
    <property type="entry name" value="Peptide deformylase"/>
    <property type="match status" value="1"/>
</dbReference>
<evidence type="ECO:0000256" key="2">
    <source>
        <dbReference type="ARBA" id="ARBA00022723"/>
    </source>
</evidence>
<comment type="similarity">
    <text evidence="1 6">Belongs to the polypeptide deformylase family.</text>
</comment>
<dbReference type="GO" id="GO:0046872">
    <property type="term" value="F:metal ion binding"/>
    <property type="evidence" value="ECO:0007669"/>
    <property type="project" value="UniProtKB-KW"/>
</dbReference>
<comment type="function">
    <text evidence="6">Removes the formyl group from the N-terminal Met of newly synthesized proteins. Requires at least a dipeptide for an efficient rate of reaction. N-terminal L-methionine is a prerequisite for activity but the enzyme has broad specificity at other positions.</text>
</comment>
<comment type="cofactor">
    <cofactor evidence="6">
        <name>Fe(2+)</name>
        <dbReference type="ChEBI" id="CHEBI:29033"/>
    </cofactor>
    <text evidence="6">Binds 1 Fe(2+) ion.</text>
</comment>
<feature type="binding site" evidence="6">
    <location>
        <position position="138"/>
    </location>
    <ligand>
        <name>Fe cation</name>
        <dbReference type="ChEBI" id="CHEBI:24875"/>
    </ligand>
</feature>
<proteinExistence type="inferred from homology"/>
<dbReference type="PRINTS" id="PR01576">
    <property type="entry name" value="PDEFORMYLASE"/>
</dbReference>
<dbReference type="RefSeq" id="WP_113743403.1">
    <property type="nucleotide sequence ID" value="NZ_UAPU01000007.1"/>
</dbReference>
<dbReference type="PIRSF" id="PIRSF004749">
    <property type="entry name" value="Pep_def"/>
    <property type="match status" value="1"/>
</dbReference>
<name>A0A2X0WP03_9GAMM</name>
<reference evidence="7 8" key="1">
    <citation type="submission" date="2018-06" db="EMBL/GenBank/DDBJ databases">
        <authorList>
            <consortium name="Pathogen Informatics"/>
            <person name="Doyle S."/>
        </authorList>
    </citation>
    <scope>NUCLEOTIDE SEQUENCE [LARGE SCALE GENOMIC DNA]</scope>
    <source>
        <strain evidence="7 8">NCTC13093</strain>
    </source>
</reference>
<dbReference type="CDD" id="cd00487">
    <property type="entry name" value="Pep_deformylase"/>
    <property type="match status" value="1"/>
</dbReference>
<evidence type="ECO:0000256" key="6">
    <source>
        <dbReference type="HAMAP-Rule" id="MF_00163"/>
    </source>
</evidence>
<comment type="catalytic activity">
    <reaction evidence="6">
        <text>N-terminal N-formyl-L-methionyl-[peptide] + H2O = N-terminal L-methionyl-[peptide] + formate</text>
        <dbReference type="Rhea" id="RHEA:24420"/>
        <dbReference type="Rhea" id="RHEA-COMP:10639"/>
        <dbReference type="Rhea" id="RHEA-COMP:10640"/>
        <dbReference type="ChEBI" id="CHEBI:15377"/>
        <dbReference type="ChEBI" id="CHEBI:15740"/>
        <dbReference type="ChEBI" id="CHEBI:49298"/>
        <dbReference type="ChEBI" id="CHEBI:64731"/>
        <dbReference type="EC" id="3.5.1.88"/>
    </reaction>
</comment>
<dbReference type="HAMAP" id="MF_00163">
    <property type="entry name" value="Pep_deformylase"/>
    <property type="match status" value="1"/>
</dbReference>
<evidence type="ECO:0000256" key="5">
    <source>
        <dbReference type="ARBA" id="ARBA00023004"/>
    </source>
</evidence>
<feature type="binding site" evidence="6">
    <location>
        <position position="96"/>
    </location>
    <ligand>
        <name>Fe cation</name>
        <dbReference type="ChEBI" id="CHEBI:24875"/>
    </ligand>
</feature>
<dbReference type="Gene3D" id="3.90.45.10">
    <property type="entry name" value="Peptide deformylase"/>
    <property type="match status" value="1"/>
</dbReference>
<dbReference type="NCBIfam" id="NF001159">
    <property type="entry name" value="PRK00150.1-3"/>
    <property type="match status" value="1"/>
</dbReference>
<accession>A0A2X0WP03</accession>
<evidence type="ECO:0000256" key="3">
    <source>
        <dbReference type="ARBA" id="ARBA00022801"/>
    </source>
</evidence>
<dbReference type="GO" id="GO:0006412">
    <property type="term" value="P:translation"/>
    <property type="evidence" value="ECO:0007669"/>
    <property type="project" value="UniProtKB-UniRule"/>
</dbReference>
<dbReference type="EMBL" id="UAPV01000001">
    <property type="protein sequence ID" value="SPT69218.1"/>
    <property type="molecule type" value="Genomic_DNA"/>
</dbReference>
<dbReference type="InterPro" id="IPR023635">
    <property type="entry name" value="Peptide_deformylase"/>
</dbReference>
<dbReference type="PANTHER" id="PTHR10458">
    <property type="entry name" value="PEPTIDE DEFORMYLASE"/>
    <property type="match status" value="1"/>
</dbReference>
<dbReference type="InterPro" id="IPR036821">
    <property type="entry name" value="Peptide_deformylase_sf"/>
</dbReference>
<evidence type="ECO:0000256" key="4">
    <source>
        <dbReference type="ARBA" id="ARBA00022917"/>
    </source>
</evidence>
<feature type="active site" evidence="6">
    <location>
        <position position="139"/>
    </location>
</feature>
<dbReference type="AlphaFoldDB" id="A0A2X0WP03"/>
<gene>
    <name evidence="6 7" type="primary">def</name>
    <name evidence="7" type="ORF">NCTC13093_00582</name>
</gene>
<keyword evidence="4 6" id="KW-0648">Protein biosynthesis</keyword>
<dbReference type="FunFam" id="3.90.45.10:FF:000005">
    <property type="entry name" value="Peptide deformylase"/>
    <property type="match status" value="1"/>
</dbReference>
<dbReference type="NCBIfam" id="TIGR00079">
    <property type="entry name" value="pept_deformyl"/>
    <property type="match status" value="1"/>
</dbReference>
<sequence>MAILDVVVFPDERLRVKCKQVTEFNDELKTLAQDMFDTMYDDNGLGLAAPQVGDSRRIVVMDVPKDEDGEQGHNQIVMVNPQIIEKEEEMESSEGCLSVPEYNASITRFNRVKAKYFDLDGVEHTIEAEGLHAVCIQHELDHLDGKLFIDYLSPLKRNIVLRKYKKLKKFKSQ</sequence>
<keyword evidence="3 6" id="KW-0378">Hydrolase</keyword>
<organism evidence="7 8">
    <name type="scientific">Anaerobiospirillum thomasii</name>
    <dbReference type="NCBI Taxonomy" id="179995"/>
    <lineage>
        <taxon>Bacteria</taxon>
        <taxon>Pseudomonadati</taxon>
        <taxon>Pseudomonadota</taxon>
        <taxon>Gammaproteobacteria</taxon>
        <taxon>Aeromonadales</taxon>
        <taxon>Succinivibrionaceae</taxon>
        <taxon>Anaerobiospirillum</taxon>
    </lineage>
</organism>
<evidence type="ECO:0000313" key="8">
    <source>
        <dbReference type="Proteomes" id="UP000250086"/>
    </source>
</evidence>
<keyword evidence="5 6" id="KW-0408">Iron</keyword>
<dbReference type="Pfam" id="PF01327">
    <property type="entry name" value="Pep_deformylase"/>
    <property type="match status" value="1"/>
</dbReference>
<dbReference type="PANTHER" id="PTHR10458:SF22">
    <property type="entry name" value="PEPTIDE DEFORMYLASE"/>
    <property type="match status" value="1"/>
</dbReference>
<evidence type="ECO:0000256" key="1">
    <source>
        <dbReference type="ARBA" id="ARBA00010759"/>
    </source>
</evidence>
<keyword evidence="8" id="KW-1185">Reference proteome</keyword>
<protein>
    <recommendedName>
        <fullName evidence="6">Peptide deformylase</fullName>
        <shortName evidence="6">PDF</shortName>
        <ecNumber evidence="6">3.5.1.88</ecNumber>
    </recommendedName>
    <alternativeName>
        <fullName evidence="6">Polypeptide deformylase</fullName>
    </alternativeName>
</protein>